<reference evidence="2 3" key="1">
    <citation type="submission" date="2017-03" db="EMBL/GenBank/DDBJ databases">
        <title>Genomes of endolithic fungi from Antarctica.</title>
        <authorList>
            <person name="Coleine C."/>
            <person name="Masonjones S."/>
            <person name="Stajich J.E."/>
        </authorList>
    </citation>
    <scope>NUCLEOTIDE SEQUENCE [LARGE SCALE GENOMIC DNA]</scope>
    <source>
        <strain evidence="2 3">CCFEE 5187</strain>
    </source>
</reference>
<feature type="compositionally biased region" description="Polar residues" evidence="1">
    <location>
        <begin position="282"/>
        <end position="291"/>
    </location>
</feature>
<sequence length="317" mass="34479">MTAPSIPDFKPHRGLLANILESVSILISANAIVVTQPAAKRLLIYLLLESLGPRLEKELTEPQAKEERVNRIAARYVDFLDRLFPKEASTSKNSTLSTPAGPGDVRVDDKEAALLPRHEVDHCLTWVGFVPWAWRSQVERVAAAIEKTVRDRTIDMTKRAAREFRVEAVLDIVGRLGLSAGKGRGEGWERREGIAGNLISHPTWFRSTISSNRSMPAHNQPVVDRDCAITAARPSTLSYPPNFLDHPIELDKDVDPVPSYPTPAASSPPPAPHSDTAESAHLTRSSATSPPSARMSGLDLGGADGEGEDVQADEHCG</sequence>
<feature type="compositionally biased region" description="Basic and acidic residues" evidence="1">
    <location>
        <begin position="246"/>
        <end position="255"/>
    </location>
</feature>
<feature type="region of interest" description="Disordered" evidence="1">
    <location>
        <begin position="238"/>
        <end position="317"/>
    </location>
</feature>
<name>A0A4U0Y116_9PEZI</name>
<proteinExistence type="predicted"/>
<evidence type="ECO:0000256" key="1">
    <source>
        <dbReference type="SAM" id="MobiDB-lite"/>
    </source>
</evidence>
<comment type="caution">
    <text evidence="2">The sequence shown here is derived from an EMBL/GenBank/DDBJ whole genome shotgun (WGS) entry which is preliminary data.</text>
</comment>
<keyword evidence="3" id="KW-1185">Reference proteome</keyword>
<gene>
    <name evidence="2" type="ORF">B0A49_00166</name>
</gene>
<feature type="compositionally biased region" description="Pro residues" evidence="1">
    <location>
        <begin position="258"/>
        <end position="272"/>
    </location>
</feature>
<dbReference type="EMBL" id="NAJN01000008">
    <property type="protein sequence ID" value="TKA82028.1"/>
    <property type="molecule type" value="Genomic_DNA"/>
</dbReference>
<dbReference type="AlphaFoldDB" id="A0A4U0Y116"/>
<evidence type="ECO:0000313" key="2">
    <source>
        <dbReference type="EMBL" id="TKA82028.1"/>
    </source>
</evidence>
<dbReference type="Proteomes" id="UP000308768">
    <property type="component" value="Unassembled WGS sequence"/>
</dbReference>
<evidence type="ECO:0000313" key="3">
    <source>
        <dbReference type="Proteomes" id="UP000308768"/>
    </source>
</evidence>
<accession>A0A4U0Y116</accession>
<organism evidence="2 3">
    <name type="scientific">Cryomyces minteri</name>
    <dbReference type="NCBI Taxonomy" id="331657"/>
    <lineage>
        <taxon>Eukaryota</taxon>
        <taxon>Fungi</taxon>
        <taxon>Dikarya</taxon>
        <taxon>Ascomycota</taxon>
        <taxon>Pezizomycotina</taxon>
        <taxon>Dothideomycetes</taxon>
        <taxon>Dothideomycetes incertae sedis</taxon>
        <taxon>Cryomyces</taxon>
    </lineage>
</organism>
<protein>
    <submittedName>
        <fullName evidence="2">Uncharacterized protein</fullName>
    </submittedName>
</protein>